<dbReference type="InterPro" id="IPR036291">
    <property type="entry name" value="NAD(P)-bd_dom_sf"/>
</dbReference>
<sequence>MKLASQPQAPGDLNLTGQTGIFTGASSGLGYAAASTLLTYNLSHLIITLRTESKGTEAAAKLRKLHPHAKIEVWMLDLLSYESIQSFVARCRDELQRIDFAILSAAAGYAKFERDAHTGHELTFQVNYLSTALLALLFLPVLREKRPRLEGEGERSKPSRIAIIGSAMALTSKLIEAECQRTVTGSGSGSSLFVALDDPKYFDFPGRYATTKLLLCMFLKELAEHVSADDVIVNFVDPGLVKTRARARSLSAGAWTYVDAAVVKGRETHGSWICNFNVYPFPAVMYTELGKRATEMLWEETMADLDFAGVRGIIASMASAPS</sequence>
<organism evidence="4 5">
    <name type="scientific">Aspergillus keveii</name>
    <dbReference type="NCBI Taxonomy" id="714993"/>
    <lineage>
        <taxon>Eukaryota</taxon>
        <taxon>Fungi</taxon>
        <taxon>Dikarya</taxon>
        <taxon>Ascomycota</taxon>
        <taxon>Pezizomycotina</taxon>
        <taxon>Eurotiomycetes</taxon>
        <taxon>Eurotiomycetidae</taxon>
        <taxon>Eurotiales</taxon>
        <taxon>Aspergillaceae</taxon>
        <taxon>Aspergillus</taxon>
        <taxon>Aspergillus subgen. Nidulantes</taxon>
    </lineage>
</organism>
<dbReference type="SUPFAM" id="SSF51735">
    <property type="entry name" value="NAD(P)-binding Rossmann-fold domains"/>
    <property type="match status" value="1"/>
</dbReference>
<dbReference type="EMBL" id="JBFTWV010000190">
    <property type="protein sequence ID" value="KAL2784175.1"/>
    <property type="molecule type" value="Genomic_DNA"/>
</dbReference>
<dbReference type="Gene3D" id="3.40.50.720">
    <property type="entry name" value="NAD(P)-binding Rossmann-like Domain"/>
    <property type="match status" value="1"/>
</dbReference>
<keyword evidence="2" id="KW-0521">NADP</keyword>
<name>A0ABR4FLR2_9EURO</name>
<evidence type="ECO:0000256" key="3">
    <source>
        <dbReference type="ARBA" id="ARBA00023002"/>
    </source>
</evidence>
<comment type="similarity">
    <text evidence="1">Belongs to the short-chain dehydrogenases/reductases (SDR) family.</text>
</comment>
<comment type="caution">
    <text evidence="4">The sequence shown here is derived from an EMBL/GenBank/DDBJ whole genome shotgun (WGS) entry which is preliminary data.</text>
</comment>
<evidence type="ECO:0008006" key="6">
    <source>
        <dbReference type="Google" id="ProtNLM"/>
    </source>
</evidence>
<dbReference type="Proteomes" id="UP001610563">
    <property type="component" value="Unassembled WGS sequence"/>
</dbReference>
<protein>
    <recommendedName>
        <fullName evidence="6">Short-chain dehydrogenase/reductase family protein</fullName>
    </recommendedName>
</protein>
<accession>A0ABR4FLR2</accession>
<dbReference type="PRINTS" id="PR00081">
    <property type="entry name" value="GDHRDH"/>
</dbReference>
<dbReference type="PANTHER" id="PTHR24320">
    <property type="entry name" value="RETINOL DEHYDROGENASE"/>
    <property type="match status" value="1"/>
</dbReference>
<dbReference type="PANTHER" id="PTHR24320:SF252">
    <property type="entry name" value="DEHYDROGENASE_REDUCTASE FAMILY PROTEIN, PUTATIVE (AFU_ORTHOLOGUE AFUA_3G08550)-RELATED"/>
    <property type="match status" value="1"/>
</dbReference>
<gene>
    <name evidence="4" type="ORF">BJX66DRAFT_348600</name>
</gene>
<reference evidence="4 5" key="1">
    <citation type="submission" date="2024-07" db="EMBL/GenBank/DDBJ databases">
        <title>Section-level genome sequencing and comparative genomics of Aspergillus sections Usti and Cavernicolus.</title>
        <authorList>
            <consortium name="Lawrence Berkeley National Laboratory"/>
            <person name="Nybo J.L."/>
            <person name="Vesth T.C."/>
            <person name="Theobald S."/>
            <person name="Frisvad J.C."/>
            <person name="Larsen T.O."/>
            <person name="Kjaerboelling I."/>
            <person name="Rothschild-Mancinelli K."/>
            <person name="Lyhne E.K."/>
            <person name="Kogle M.E."/>
            <person name="Barry K."/>
            <person name="Clum A."/>
            <person name="Na H."/>
            <person name="Ledsgaard L."/>
            <person name="Lin J."/>
            <person name="Lipzen A."/>
            <person name="Kuo A."/>
            <person name="Riley R."/>
            <person name="Mondo S."/>
            <person name="Labutti K."/>
            <person name="Haridas S."/>
            <person name="Pangalinan J."/>
            <person name="Salamov A.A."/>
            <person name="Simmons B.A."/>
            <person name="Magnuson J.K."/>
            <person name="Chen J."/>
            <person name="Drula E."/>
            <person name="Henrissat B."/>
            <person name="Wiebenga A."/>
            <person name="Lubbers R.J."/>
            <person name="Gomes A.C."/>
            <person name="Makela M.R."/>
            <person name="Stajich J."/>
            <person name="Grigoriev I.V."/>
            <person name="Mortensen U.H."/>
            <person name="De Vries R.P."/>
            <person name="Baker S.E."/>
            <person name="Andersen M.R."/>
        </authorList>
    </citation>
    <scope>NUCLEOTIDE SEQUENCE [LARGE SCALE GENOMIC DNA]</scope>
    <source>
        <strain evidence="4 5">CBS 209.92</strain>
    </source>
</reference>
<dbReference type="Pfam" id="PF00106">
    <property type="entry name" value="adh_short"/>
    <property type="match status" value="1"/>
</dbReference>
<evidence type="ECO:0000313" key="5">
    <source>
        <dbReference type="Proteomes" id="UP001610563"/>
    </source>
</evidence>
<dbReference type="InterPro" id="IPR002347">
    <property type="entry name" value="SDR_fam"/>
</dbReference>
<proteinExistence type="inferred from homology"/>
<keyword evidence="3" id="KW-0560">Oxidoreductase</keyword>
<keyword evidence="5" id="KW-1185">Reference proteome</keyword>
<evidence type="ECO:0000256" key="2">
    <source>
        <dbReference type="ARBA" id="ARBA00022857"/>
    </source>
</evidence>
<evidence type="ECO:0000256" key="1">
    <source>
        <dbReference type="ARBA" id="ARBA00006484"/>
    </source>
</evidence>
<evidence type="ECO:0000313" key="4">
    <source>
        <dbReference type="EMBL" id="KAL2784175.1"/>
    </source>
</evidence>